<sequence>MDHSDKAIAVALCTILFAFSIIEIIIAAVVYGTRSLEIFSPLNFIAAAFANSILQVVGFKEALSTDVLSEAFDLLKRLRNLYDPSEPNVQRVWDDMQERLHCCGFFGPEEWGTNYPDSCCVDGNCSTQNAYKDGCFSVAEFYFSFLVNAVLAGFSAAITFLQLILGVLAYKVLRQDVNAYIRF</sequence>
<dbReference type="Pfam" id="PF00335">
    <property type="entry name" value="Tetraspanin"/>
    <property type="match status" value="1"/>
</dbReference>
<comment type="subcellular location">
    <subcellularLocation>
        <location evidence="1">Membrane</location>
        <topology evidence="1">Multi-pass membrane protein</topology>
    </subcellularLocation>
</comment>
<dbReference type="SUPFAM" id="SSF48652">
    <property type="entry name" value="Tetraspanin"/>
    <property type="match status" value="1"/>
</dbReference>
<gene>
    <name evidence="6" type="ORF">CLODIP_2_CD15437</name>
</gene>
<comment type="caution">
    <text evidence="6">The sequence shown here is derived from an EMBL/GenBank/DDBJ whole genome shotgun (WGS) entry which is preliminary data.</text>
</comment>
<accession>A0A8S1C1D3</accession>
<dbReference type="GO" id="GO:0016020">
    <property type="term" value="C:membrane"/>
    <property type="evidence" value="ECO:0007669"/>
    <property type="project" value="UniProtKB-SubCell"/>
</dbReference>
<protein>
    <recommendedName>
        <fullName evidence="8">Tetraspanin</fullName>
    </recommendedName>
</protein>
<keyword evidence="7" id="KW-1185">Reference proteome</keyword>
<keyword evidence="2 5" id="KW-0812">Transmembrane</keyword>
<evidence type="ECO:0000256" key="4">
    <source>
        <dbReference type="ARBA" id="ARBA00023136"/>
    </source>
</evidence>
<evidence type="ECO:0000256" key="3">
    <source>
        <dbReference type="ARBA" id="ARBA00022989"/>
    </source>
</evidence>
<evidence type="ECO:0000313" key="6">
    <source>
        <dbReference type="EMBL" id="CAB3362840.1"/>
    </source>
</evidence>
<feature type="transmembrane region" description="Helical" evidence="5">
    <location>
        <begin position="141"/>
        <end position="170"/>
    </location>
</feature>
<evidence type="ECO:0000256" key="1">
    <source>
        <dbReference type="ARBA" id="ARBA00004141"/>
    </source>
</evidence>
<dbReference type="Gene3D" id="1.10.1450.10">
    <property type="entry name" value="Tetraspanin"/>
    <property type="match status" value="1"/>
</dbReference>
<dbReference type="AlphaFoldDB" id="A0A8S1C1D3"/>
<dbReference type="EMBL" id="CADEPI010000010">
    <property type="protein sequence ID" value="CAB3362840.1"/>
    <property type="molecule type" value="Genomic_DNA"/>
</dbReference>
<proteinExistence type="predicted"/>
<keyword evidence="3 5" id="KW-1133">Transmembrane helix</keyword>
<dbReference type="CDD" id="cd03127">
    <property type="entry name" value="tetraspanin_LEL"/>
    <property type="match status" value="1"/>
</dbReference>
<evidence type="ECO:0008006" key="8">
    <source>
        <dbReference type="Google" id="ProtNLM"/>
    </source>
</evidence>
<evidence type="ECO:0000256" key="5">
    <source>
        <dbReference type="SAM" id="Phobius"/>
    </source>
</evidence>
<evidence type="ECO:0000313" key="7">
    <source>
        <dbReference type="Proteomes" id="UP000494165"/>
    </source>
</evidence>
<name>A0A8S1C1D3_9INSE</name>
<evidence type="ECO:0000256" key="2">
    <source>
        <dbReference type="ARBA" id="ARBA00022692"/>
    </source>
</evidence>
<dbReference type="InterPro" id="IPR018499">
    <property type="entry name" value="Tetraspanin/Peripherin"/>
</dbReference>
<dbReference type="InterPro" id="IPR008952">
    <property type="entry name" value="Tetraspanin_EC2_sf"/>
</dbReference>
<keyword evidence="4 5" id="KW-0472">Membrane</keyword>
<organism evidence="6 7">
    <name type="scientific">Cloeon dipterum</name>
    <dbReference type="NCBI Taxonomy" id="197152"/>
    <lineage>
        <taxon>Eukaryota</taxon>
        <taxon>Metazoa</taxon>
        <taxon>Ecdysozoa</taxon>
        <taxon>Arthropoda</taxon>
        <taxon>Hexapoda</taxon>
        <taxon>Insecta</taxon>
        <taxon>Pterygota</taxon>
        <taxon>Palaeoptera</taxon>
        <taxon>Ephemeroptera</taxon>
        <taxon>Pisciforma</taxon>
        <taxon>Baetidae</taxon>
        <taxon>Cloeon</taxon>
    </lineage>
</organism>
<dbReference type="OrthoDB" id="6127067at2759"/>
<reference evidence="6 7" key="1">
    <citation type="submission" date="2020-04" db="EMBL/GenBank/DDBJ databases">
        <authorList>
            <person name="Alioto T."/>
            <person name="Alioto T."/>
            <person name="Gomez Garrido J."/>
        </authorList>
    </citation>
    <scope>NUCLEOTIDE SEQUENCE [LARGE SCALE GENOMIC DNA]</scope>
</reference>
<dbReference type="Proteomes" id="UP000494165">
    <property type="component" value="Unassembled WGS sequence"/>
</dbReference>
<feature type="transmembrane region" description="Helical" evidence="5">
    <location>
        <begin position="7"/>
        <end position="32"/>
    </location>
</feature>